<name>A0A015KKN2_RHIIW</name>
<gene>
    <name evidence="1" type="ORF">RirG_107980</name>
</gene>
<dbReference type="AlphaFoldDB" id="A0A015KKN2"/>
<organism evidence="1 2">
    <name type="scientific">Rhizophagus irregularis (strain DAOM 197198w)</name>
    <name type="common">Glomus intraradices</name>
    <dbReference type="NCBI Taxonomy" id="1432141"/>
    <lineage>
        <taxon>Eukaryota</taxon>
        <taxon>Fungi</taxon>
        <taxon>Fungi incertae sedis</taxon>
        <taxon>Mucoromycota</taxon>
        <taxon>Glomeromycotina</taxon>
        <taxon>Glomeromycetes</taxon>
        <taxon>Glomerales</taxon>
        <taxon>Glomeraceae</taxon>
        <taxon>Rhizophagus</taxon>
    </lineage>
</organism>
<keyword evidence="2" id="KW-1185">Reference proteome</keyword>
<evidence type="ECO:0000313" key="1">
    <source>
        <dbReference type="EMBL" id="EXX68104.1"/>
    </source>
</evidence>
<dbReference type="EMBL" id="JEMT01017406">
    <property type="protein sequence ID" value="EXX68104.1"/>
    <property type="molecule type" value="Genomic_DNA"/>
</dbReference>
<dbReference type="HOGENOM" id="CLU_778775_0_0_1"/>
<sequence length="438" mass="51206">MASTLPTLCFDEIFGYLRGDTPSLYACALVNRNWGWHAIRELWRDPLIVVKSPNRREKLFNLLLLFLDDSNAKSLREPYLTYMRKLNFAELVKAGKIQNKISLRLIKALSRAIVSHSNNLQELDNDLIAPLFQNRLYIKRNTLIVPQFNFFKFPGANISFTNLKCLFIDNLNAYQILKSAVNIAPSLVEITIRLYCENYLDRRDTMTYKNEELLPTTSLTLLNSFLKLERFNIIEGPRTRWRALDADIFLCQVGHKLPTTVNHFGFDIDCEFSVVALNKFLSCTAHHIKTLSFARCTKFNKNHLKAIYQHKDLQIDALNIPWPGNFDKFTLYKAKKRITTVRFDSTGTNKFNDSDASDNEVYNTDDSYFRRNKRDYYNQAYDSSSDHDSSASYAERRSRYYYEEDNDSFFITSEKEIFGNDKYYECCNKSSSEEDEDR</sequence>
<dbReference type="Proteomes" id="UP000022910">
    <property type="component" value="Unassembled WGS sequence"/>
</dbReference>
<proteinExistence type="predicted"/>
<comment type="caution">
    <text evidence="1">The sequence shown here is derived from an EMBL/GenBank/DDBJ whole genome shotgun (WGS) entry which is preliminary data.</text>
</comment>
<reference evidence="1 2" key="1">
    <citation type="submission" date="2014-02" db="EMBL/GenBank/DDBJ databases">
        <title>Single nucleus genome sequencing reveals high similarity among nuclei of an endomycorrhizal fungus.</title>
        <authorList>
            <person name="Lin K."/>
            <person name="Geurts R."/>
            <person name="Zhang Z."/>
            <person name="Limpens E."/>
            <person name="Saunders D.G."/>
            <person name="Mu D."/>
            <person name="Pang E."/>
            <person name="Cao H."/>
            <person name="Cha H."/>
            <person name="Lin T."/>
            <person name="Zhou Q."/>
            <person name="Shang Y."/>
            <person name="Li Y."/>
            <person name="Ivanov S."/>
            <person name="Sharma T."/>
            <person name="Velzen R.V."/>
            <person name="Ruijter N.D."/>
            <person name="Aanen D.K."/>
            <person name="Win J."/>
            <person name="Kamoun S."/>
            <person name="Bisseling T."/>
            <person name="Huang S."/>
        </authorList>
    </citation>
    <scope>NUCLEOTIDE SEQUENCE [LARGE SCALE GENOMIC DNA]</scope>
    <source>
        <strain evidence="2">DAOM197198w</strain>
    </source>
</reference>
<evidence type="ECO:0008006" key="3">
    <source>
        <dbReference type="Google" id="ProtNLM"/>
    </source>
</evidence>
<evidence type="ECO:0000313" key="2">
    <source>
        <dbReference type="Proteomes" id="UP000022910"/>
    </source>
</evidence>
<accession>A0A015KKN2</accession>
<dbReference type="OrthoDB" id="2349525at2759"/>
<protein>
    <recommendedName>
        <fullName evidence="3">F-box domain-containing protein</fullName>
    </recommendedName>
</protein>